<accession>A0ABT0LBI4</accession>
<dbReference type="EMBL" id="JAKIKS010000037">
    <property type="protein sequence ID" value="MCL1125024.1"/>
    <property type="molecule type" value="Genomic_DNA"/>
</dbReference>
<proteinExistence type="predicted"/>
<sequence>MNQSNDNEGGEEDGISHLDSAPAEVQLAVDLIFLFESNHIDPKVALLALDIVKQDLEVKINKKA</sequence>
<reference evidence="1 2" key="1">
    <citation type="submission" date="2022-01" db="EMBL/GenBank/DDBJ databases">
        <title>Whole genome-based taxonomy of the Shewanellaceae.</title>
        <authorList>
            <person name="Martin-Rodriguez A.J."/>
        </authorList>
    </citation>
    <scope>NUCLEOTIDE SEQUENCE [LARGE SCALE GENOMIC DNA]</scope>
    <source>
        <strain evidence="1 2">DSM 17177</strain>
    </source>
</reference>
<comment type="caution">
    <text evidence="1">The sequence shown here is derived from an EMBL/GenBank/DDBJ whole genome shotgun (WGS) entry which is preliminary data.</text>
</comment>
<dbReference type="NCBIfam" id="NF008266">
    <property type="entry name" value="PRK11038.1"/>
    <property type="match status" value="1"/>
</dbReference>
<evidence type="ECO:0000313" key="2">
    <source>
        <dbReference type="Proteomes" id="UP001203423"/>
    </source>
</evidence>
<dbReference type="Pfam" id="PF10689">
    <property type="entry name" value="DUF2496"/>
    <property type="match status" value="1"/>
</dbReference>
<dbReference type="RefSeq" id="WP_248940298.1">
    <property type="nucleotide sequence ID" value="NZ_JAKIKS010000037.1"/>
</dbReference>
<dbReference type="InterPro" id="IPR019630">
    <property type="entry name" value="DUF2496_YbaM-rel"/>
</dbReference>
<evidence type="ECO:0000313" key="1">
    <source>
        <dbReference type="EMBL" id="MCL1125024.1"/>
    </source>
</evidence>
<protein>
    <submittedName>
        <fullName evidence="1">Pleiotropic regulatory protein RsmS</fullName>
    </submittedName>
</protein>
<gene>
    <name evidence="1" type="primary">rsmS</name>
    <name evidence="1" type="ORF">L2764_11195</name>
</gene>
<keyword evidence="2" id="KW-1185">Reference proteome</keyword>
<name>A0ABT0LBI4_9GAMM</name>
<organism evidence="1 2">
    <name type="scientific">Shewanella surugensis</name>
    <dbReference type="NCBI Taxonomy" id="212020"/>
    <lineage>
        <taxon>Bacteria</taxon>
        <taxon>Pseudomonadati</taxon>
        <taxon>Pseudomonadota</taxon>
        <taxon>Gammaproteobacteria</taxon>
        <taxon>Alteromonadales</taxon>
        <taxon>Shewanellaceae</taxon>
        <taxon>Shewanella</taxon>
    </lineage>
</organism>
<dbReference type="Proteomes" id="UP001203423">
    <property type="component" value="Unassembled WGS sequence"/>
</dbReference>